<feature type="transmembrane region" description="Helical" evidence="1">
    <location>
        <begin position="75"/>
        <end position="98"/>
    </location>
</feature>
<keyword evidence="1" id="KW-0812">Transmembrane</keyword>
<evidence type="ECO:0000313" key="2">
    <source>
        <dbReference type="EMBL" id="TCK30397.1"/>
    </source>
</evidence>
<evidence type="ECO:0000256" key="1">
    <source>
        <dbReference type="SAM" id="Phobius"/>
    </source>
</evidence>
<keyword evidence="1" id="KW-1133">Transmembrane helix</keyword>
<dbReference type="RefSeq" id="WP_131833732.1">
    <property type="nucleotide sequence ID" value="NZ_SMFY01000001.1"/>
</dbReference>
<dbReference type="OrthoDB" id="5797013at2"/>
<feature type="transmembrane region" description="Helical" evidence="1">
    <location>
        <begin position="36"/>
        <end position="55"/>
    </location>
</feature>
<comment type="caution">
    <text evidence="2">The sequence shown here is derived from an EMBL/GenBank/DDBJ whole genome shotgun (WGS) entry which is preliminary data.</text>
</comment>
<dbReference type="EMBL" id="SMFY01000001">
    <property type="protein sequence ID" value="TCK30397.1"/>
    <property type="molecule type" value="Genomic_DNA"/>
</dbReference>
<evidence type="ECO:0008006" key="4">
    <source>
        <dbReference type="Google" id="ProtNLM"/>
    </source>
</evidence>
<sequence>MLVDYLMGAAACAAVGVTAIRDRARLRHALQIAVSTLGRTIPALFLAVLAAQLLTPLIPNKVIGGWIGPESGMGGVLIASAFGAIIPGGPVVSFPIVLIFQAGGAGSPQLIALLSAWSVVAIHRLAAFEVPLMGVHFALRRLAASLVLPPLSGLIALLLS</sequence>
<evidence type="ECO:0000313" key="3">
    <source>
        <dbReference type="Proteomes" id="UP000295030"/>
    </source>
</evidence>
<dbReference type="Proteomes" id="UP000295030">
    <property type="component" value="Unassembled WGS sequence"/>
</dbReference>
<keyword evidence="1" id="KW-0472">Membrane</keyword>
<proteinExistence type="predicted"/>
<gene>
    <name evidence="2" type="ORF">EV667_0485</name>
</gene>
<accession>A0A4R1I507</accession>
<keyword evidence="3" id="KW-1185">Reference proteome</keyword>
<name>A0A4R1I507_ANCAQ</name>
<protein>
    <recommendedName>
        <fullName evidence="4">Permease</fullName>
    </recommendedName>
</protein>
<feature type="transmembrane region" description="Helical" evidence="1">
    <location>
        <begin position="138"/>
        <end position="159"/>
    </location>
</feature>
<organism evidence="2 3">
    <name type="scientific">Ancylobacter aquaticus</name>
    <dbReference type="NCBI Taxonomy" id="100"/>
    <lineage>
        <taxon>Bacteria</taxon>
        <taxon>Pseudomonadati</taxon>
        <taxon>Pseudomonadota</taxon>
        <taxon>Alphaproteobacteria</taxon>
        <taxon>Hyphomicrobiales</taxon>
        <taxon>Xanthobacteraceae</taxon>
        <taxon>Ancylobacter</taxon>
    </lineage>
</organism>
<feature type="transmembrane region" description="Helical" evidence="1">
    <location>
        <begin position="110"/>
        <end position="126"/>
    </location>
</feature>
<dbReference type="AlphaFoldDB" id="A0A4R1I507"/>
<reference evidence="2 3" key="1">
    <citation type="submission" date="2019-03" db="EMBL/GenBank/DDBJ databases">
        <title>Genomic Encyclopedia of Type Strains, Phase IV (KMG-IV): sequencing the most valuable type-strain genomes for metagenomic binning, comparative biology and taxonomic classification.</title>
        <authorList>
            <person name="Goeker M."/>
        </authorList>
    </citation>
    <scope>NUCLEOTIDE SEQUENCE [LARGE SCALE GENOMIC DNA]</scope>
    <source>
        <strain evidence="2 3">DSM 101</strain>
    </source>
</reference>
<feature type="transmembrane region" description="Helical" evidence="1">
    <location>
        <begin position="6"/>
        <end position="24"/>
    </location>
</feature>